<feature type="transmembrane region" description="Helical" evidence="6">
    <location>
        <begin position="287"/>
        <end position="307"/>
    </location>
</feature>
<dbReference type="Pfam" id="PF00501">
    <property type="entry name" value="AMP-binding"/>
    <property type="match status" value="1"/>
</dbReference>
<dbReference type="InterPro" id="IPR036259">
    <property type="entry name" value="MFS_trans_sf"/>
</dbReference>
<feature type="transmembrane region" description="Helical" evidence="6">
    <location>
        <begin position="107"/>
        <end position="125"/>
    </location>
</feature>
<evidence type="ECO:0000256" key="5">
    <source>
        <dbReference type="ARBA" id="ARBA00023136"/>
    </source>
</evidence>
<feature type="transmembrane region" description="Helical" evidence="6">
    <location>
        <begin position="174"/>
        <end position="193"/>
    </location>
</feature>
<evidence type="ECO:0000313" key="8">
    <source>
        <dbReference type="EMBL" id="QSV46767.1"/>
    </source>
</evidence>
<dbReference type="InterPro" id="IPR000873">
    <property type="entry name" value="AMP-dep_synth/lig_dom"/>
</dbReference>
<feature type="transmembrane region" description="Helical" evidence="6">
    <location>
        <begin position="350"/>
        <end position="372"/>
    </location>
</feature>
<evidence type="ECO:0000256" key="3">
    <source>
        <dbReference type="ARBA" id="ARBA00022692"/>
    </source>
</evidence>
<dbReference type="SUPFAM" id="SSF103473">
    <property type="entry name" value="MFS general substrate transporter"/>
    <property type="match status" value="1"/>
</dbReference>
<accession>A0ABX7Q5Q4</accession>
<organism evidence="8 9">
    <name type="scientific">Geobacter benzoatilyticus</name>
    <dbReference type="NCBI Taxonomy" id="2815309"/>
    <lineage>
        <taxon>Bacteria</taxon>
        <taxon>Pseudomonadati</taxon>
        <taxon>Thermodesulfobacteriota</taxon>
        <taxon>Desulfuromonadia</taxon>
        <taxon>Geobacterales</taxon>
        <taxon>Geobacteraceae</taxon>
        <taxon>Geobacter</taxon>
    </lineage>
</organism>
<keyword evidence="5 6" id="KW-0472">Membrane</keyword>
<keyword evidence="9" id="KW-1185">Reference proteome</keyword>
<dbReference type="InterPro" id="IPR020845">
    <property type="entry name" value="AMP-binding_CS"/>
</dbReference>
<feature type="transmembrane region" description="Helical" evidence="6">
    <location>
        <begin position="224"/>
        <end position="249"/>
    </location>
</feature>
<sequence length="1157" mass="123229">MNITEPTTLPASFRRLNLVQALGALNDNLIKLIIVFYLIGRYGREEAGTIAALGSAAFVAPFLLFSALAGSLADRLPKGRIVVWVKMLEVGIALLAVTGLFLASPPILYGAVFLLGTHSALFAPAKYGVVPELVPREGLSKANSLLEMASFLAIVGGTALAPFLVQLAGGRHGVALLAGVAIAAAGLAIARTLPSTPAVAPERAISFLPISYWRTIRGLTGDGYLILAVIGAAYFLFVGAFCQLNLLPYGMKLLGLSEDQSGYLFLAAAIGIGAGSLWAGRLSGRTVEFGVVPIGAVGLTLCSFALASAPANLVTVLAIVAMFGVSAGLFIVPLQSFIQLRAPADRRGEILAASSFLSWVGVLMASGLLWTLSGPLGFSPGACFTVLGAITLVLTAVTLRVLPDFLLRFIALAVMRIRYRVTTIDDRHVPVEGGALLVANHVSWLDALILLATQQRRIRFVMEREIYSAPGLKQLCALMGVIPVSSRDGKRGLLEFIATARKALDDGYLVCIFAEGEITRTGMLNRFKGGFEHIVKGTGHPIIPVYIGGAWGSALSYAHGKLLSRLPSLIPYRVTVLFGAPLPAGSSPHDVRRAVMELSAAWFDARKPRRRPLGELFAEAARENWHRPALADTGGRELTYGKALTGAVTLAAKLKEILESPFAKGGFRGISSPAQIPPYPPFTKGGELPKMVGVCLPPTVGGALVNIALTLNGTVPVNLNYTASADGIRSALAQCAITTVITSRVFLEKLGTLPELPGALYVEDLLAGLTDGDKRRAFIKARFLPLRAFSRPAGFDADRLATVIFSSGSTGEPKGVMLSHHNILSNLEALRMVFRATRRDNICSALPFFHSLGFTGTLWLPLLSGFSAVYHTNPLDGETIANTVRERQSTLLIATPTFLMAYLRRARTEDFSTLRLVITGAEKLKPKLADAFQEKFGIRPMEGYGATELSPVISLSLPDVEVNGVRQVASREGSVGLPVPGVVVKIVDPDTFAAFPEGETGLILVKGPNIMLGYLHKPEKTAEVVKDGWYVTGDIGRLDDHGFLHITDRLSRFSKIAGEMVPHGAVEDALHARLGMTGVVAVTGVPDEKRGERLVVVFAREAGDAETLHRLLAESDLPNLWKPGRECYVAVDALPLLGTGKLDLRGVKEAALAAVGC</sequence>
<evidence type="ECO:0000313" key="9">
    <source>
        <dbReference type="Proteomes" id="UP000663651"/>
    </source>
</evidence>
<dbReference type="PROSITE" id="PS00455">
    <property type="entry name" value="AMP_BINDING"/>
    <property type="match status" value="1"/>
</dbReference>
<dbReference type="Gene3D" id="1.20.1250.20">
    <property type="entry name" value="MFS general substrate transporter like domains"/>
    <property type="match status" value="1"/>
</dbReference>
<protein>
    <submittedName>
        <fullName evidence="8">Acyl-[ACP]--phospholipid O-acyltransferase</fullName>
    </submittedName>
</protein>
<dbReference type="InterPro" id="IPR011701">
    <property type="entry name" value="MFS"/>
</dbReference>
<evidence type="ECO:0000256" key="2">
    <source>
        <dbReference type="ARBA" id="ARBA00022598"/>
    </source>
</evidence>
<proteinExistence type="inferred from homology"/>
<keyword evidence="2" id="KW-0436">Ligase</keyword>
<dbReference type="CDD" id="cd07989">
    <property type="entry name" value="LPLAT_AGPAT-like"/>
    <property type="match status" value="1"/>
</dbReference>
<feature type="transmembrane region" description="Helical" evidence="6">
    <location>
        <begin position="313"/>
        <end position="338"/>
    </location>
</feature>
<feature type="transmembrane region" description="Helical" evidence="6">
    <location>
        <begin position="378"/>
        <end position="398"/>
    </location>
</feature>
<dbReference type="SMART" id="SM00563">
    <property type="entry name" value="PlsC"/>
    <property type="match status" value="1"/>
</dbReference>
<evidence type="ECO:0000256" key="4">
    <source>
        <dbReference type="ARBA" id="ARBA00022989"/>
    </source>
</evidence>
<dbReference type="InterPro" id="IPR002123">
    <property type="entry name" value="Plipid/glycerol_acylTrfase"/>
</dbReference>
<dbReference type="Pfam" id="PF01553">
    <property type="entry name" value="Acyltransferase"/>
    <property type="match status" value="1"/>
</dbReference>
<feature type="transmembrane region" description="Helical" evidence="6">
    <location>
        <begin position="21"/>
        <end position="39"/>
    </location>
</feature>
<feature type="transmembrane region" description="Helical" evidence="6">
    <location>
        <begin position="145"/>
        <end position="168"/>
    </location>
</feature>
<dbReference type="SUPFAM" id="SSF69593">
    <property type="entry name" value="Glycerol-3-phosphate (1)-acyltransferase"/>
    <property type="match status" value="1"/>
</dbReference>
<evidence type="ECO:0000256" key="6">
    <source>
        <dbReference type="SAM" id="Phobius"/>
    </source>
</evidence>
<dbReference type="Gene3D" id="3.30.300.30">
    <property type="match status" value="1"/>
</dbReference>
<comment type="similarity">
    <text evidence="1">Belongs to the ATP-dependent AMP-binding enzyme family.</text>
</comment>
<dbReference type="PROSITE" id="PS50850">
    <property type="entry name" value="MFS"/>
    <property type="match status" value="1"/>
</dbReference>
<dbReference type="CDD" id="cd06173">
    <property type="entry name" value="MFS_MefA_like"/>
    <property type="match status" value="1"/>
</dbReference>
<gene>
    <name evidence="8" type="ORF">JZM60_05720</name>
</gene>
<dbReference type="NCBIfam" id="NF006386">
    <property type="entry name" value="PRK08633.1"/>
    <property type="match status" value="1"/>
</dbReference>
<feature type="transmembrane region" description="Helical" evidence="6">
    <location>
        <begin position="261"/>
        <end position="280"/>
    </location>
</feature>
<evidence type="ECO:0000256" key="1">
    <source>
        <dbReference type="ARBA" id="ARBA00006432"/>
    </source>
</evidence>
<dbReference type="PANTHER" id="PTHR24096:SF149">
    <property type="entry name" value="AMP-BINDING DOMAIN-CONTAINING PROTEIN-RELATED"/>
    <property type="match status" value="1"/>
</dbReference>
<feature type="transmembrane region" description="Helical" evidence="6">
    <location>
        <begin position="51"/>
        <end position="69"/>
    </location>
</feature>
<dbReference type="InterPro" id="IPR042099">
    <property type="entry name" value="ANL_N_sf"/>
</dbReference>
<feature type="domain" description="Major facilitator superfamily (MFS) profile" evidence="7">
    <location>
        <begin position="12"/>
        <end position="406"/>
    </location>
</feature>
<keyword evidence="4 6" id="KW-1133">Transmembrane helix</keyword>
<dbReference type="RefSeq" id="WP_207164546.1">
    <property type="nucleotide sequence ID" value="NZ_CP071382.1"/>
</dbReference>
<dbReference type="InterPro" id="IPR020846">
    <property type="entry name" value="MFS_dom"/>
</dbReference>
<dbReference type="Proteomes" id="UP000663651">
    <property type="component" value="Chromosome"/>
</dbReference>
<dbReference type="Gene3D" id="3.40.50.12780">
    <property type="entry name" value="N-terminal domain of ligase-like"/>
    <property type="match status" value="1"/>
</dbReference>
<evidence type="ECO:0000259" key="7">
    <source>
        <dbReference type="PROSITE" id="PS50850"/>
    </source>
</evidence>
<reference evidence="8 9" key="1">
    <citation type="submission" date="2021-03" db="EMBL/GenBank/DDBJ databases">
        <title>Geobacter metallireducens gen. nov. sp. nov., a microorganism capable of coupling the complete oxidation of organic compounds to the reduction of iron and other metals.</title>
        <authorList>
            <person name="Li Y."/>
        </authorList>
    </citation>
    <scope>NUCLEOTIDE SEQUENCE [LARGE SCALE GENOMIC DNA]</scope>
    <source>
        <strain evidence="8 9">Jerry-YX</strain>
    </source>
</reference>
<dbReference type="PANTHER" id="PTHR24096">
    <property type="entry name" value="LONG-CHAIN-FATTY-ACID--COA LIGASE"/>
    <property type="match status" value="1"/>
</dbReference>
<feature type="transmembrane region" description="Helical" evidence="6">
    <location>
        <begin position="81"/>
        <end position="101"/>
    </location>
</feature>
<dbReference type="SUPFAM" id="SSF56801">
    <property type="entry name" value="Acetyl-CoA synthetase-like"/>
    <property type="match status" value="1"/>
</dbReference>
<dbReference type="Pfam" id="PF07690">
    <property type="entry name" value="MFS_1"/>
    <property type="match status" value="1"/>
</dbReference>
<name>A0ABX7Q5Q4_9BACT</name>
<dbReference type="InterPro" id="IPR045851">
    <property type="entry name" value="AMP-bd_C_sf"/>
</dbReference>
<dbReference type="EMBL" id="CP071382">
    <property type="protein sequence ID" value="QSV46767.1"/>
    <property type="molecule type" value="Genomic_DNA"/>
</dbReference>
<feature type="transmembrane region" description="Helical" evidence="6">
    <location>
        <begin position="433"/>
        <end position="452"/>
    </location>
</feature>
<keyword evidence="3 6" id="KW-0812">Transmembrane</keyword>